<dbReference type="RefSeq" id="WP_228085687.1">
    <property type="nucleotide sequence ID" value="NZ_JACVHL010000002.1"/>
</dbReference>
<sequence>MSGTSSPSWELLKKIVTASNSRNYDEMYLLIGSSDFADKPQAAHAAITAIELVQDNVNNRKEELLRFVSNVGDMEMDFREAFRLSLLKDMLGLTESESE</sequence>
<evidence type="ECO:0000313" key="1">
    <source>
        <dbReference type="EMBL" id="MCC3804014.1"/>
    </source>
</evidence>
<proteinExistence type="predicted"/>
<evidence type="ECO:0000313" key="2">
    <source>
        <dbReference type="Proteomes" id="UP000726777"/>
    </source>
</evidence>
<dbReference type="Proteomes" id="UP000726777">
    <property type="component" value="Unassembled WGS sequence"/>
</dbReference>
<name>A0A9Q3YGH0_VIBPH</name>
<protein>
    <submittedName>
        <fullName evidence="1">Uncharacterized protein</fullName>
    </submittedName>
</protein>
<accession>A0A9Q3YGH0</accession>
<reference evidence="1" key="1">
    <citation type="submission" date="2020-09" db="EMBL/GenBank/DDBJ databases">
        <title>Genome sequence of Vibrio parahaemolyticus isolates.</title>
        <authorList>
            <person name="Hammerl J.A."/>
            <person name="Strauch E."/>
        </authorList>
    </citation>
    <scope>NUCLEOTIDE SEQUENCE</scope>
    <source>
        <strain evidence="1">17-VB00146</strain>
    </source>
</reference>
<dbReference type="EMBL" id="JACVHL010000002">
    <property type="protein sequence ID" value="MCC3804014.1"/>
    <property type="molecule type" value="Genomic_DNA"/>
</dbReference>
<organism evidence="1 2">
    <name type="scientific">Vibrio parahaemolyticus</name>
    <dbReference type="NCBI Taxonomy" id="670"/>
    <lineage>
        <taxon>Bacteria</taxon>
        <taxon>Pseudomonadati</taxon>
        <taxon>Pseudomonadota</taxon>
        <taxon>Gammaproteobacteria</taxon>
        <taxon>Vibrionales</taxon>
        <taxon>Vibrionaceae</taxon>
        <taxon>Vibrio</taxon>
    </lineage>
</organism>
<gene>
    <name evidence="1" type="ORF">IB292_03075</name>
</gene>
<dbReference type="AlphaFoldDB" id="A0A9Q3YGH0"/>
<comment type="caution">
    <text evidence="1">The sequence shown here is derived from an EMBL/GenBank/DDBJ whole genome shotgun (WGS) entry which is preliminary data.</text>
</comment>